<keyword evidence="5" id="KW-0862">Zinc</keyword>
<evidence type="ECO:0000256" key="7">
    <source>
        <dbReference type="ARBA" id="ARBA00023136"/>
    </source>
</evidence>
<comment type="similarity">
    <text evidence="8">Belongs to the RING-type zinc finger family. ATL subfamily.</text>
</comment>
<dbReference type="PANTHER" id="PTHR46539">
    <property type="entry name" value="E3 UBIQUITIN-PROTEIN LIGASE ATL42"/>
    <property type="match status" value="1"/>
</dbReference>
<dbReference type="InterPro" id="IPR013083">
    <property type="entry name" value="Znf_RING/FYVE/PHD"/>
</dbReference>
<comment type="caution">
    <text evidence="12">The sequence shown here is derived from an EMBL/GenBank/DDBJ whole genome shotgun (WGS) entry which is preliminary data.</text>
</comment>
<evidence type="ECO:0000256" key="4">
    <source>
        <dbReference type="ARBA" id="ARBA00022771"/>
    </source>
</evidence>
<gene>
    <name evidence="12" type="ORF">QN277_007182</name>
</gene>
<protein>
    <recommendedName>
        <fullName evidence="11">RING-type domain-containing protein</fullName>
    </recommendedName>
</protein>
<evidence type="ECO:0000256" key="8">
    <source>
        <dbReference type="ARBA" id="ARBA00024209"/>
    </source>
</evidence>
<keyword evidence="13" id="KW-1185">Reference proteome</keyword>
<feature type="domain" description="RING-type" evidence="11">
    <location>
        <begin position="103"/>
        <end position="145"/>
    </location>
</feature>
<keyword evidence="2 10" id="KW-0812">Transmembrane</keyword>
<dbReference type="InterPro" id="IPR001841">
    <property type="entry name" value="Znf_RING"/>
</dbReference>
<dbReference type="PANTHER" id="PTHR46539:SF9">
    <property type="entry name" value="RING-H2 FINGER PROTEIN ATL56"/>
    <property type="match status" value="1"/>
</dbReference>
<evidence type="ECO:0000259" key="11">
    <source>
        <dbReference type="PROSITE" id="PS50089"/>
    </source>
</evidence>
<comment type="subcellular location">
    <subcellularLocation>
        <location evidence="1">Membrane</location>
    </subcellularLocation>
</comment>
<evidence type="ECO:0000256" key="3">
    <source>
        <dbReference type="ARBA" id="ARBA00022723"/>
    </source>
</evidence>
<evidence type="ECO:0000256" key="9">
    <source>
        <dbReference type="PROSITE-ProRule" id="PRU00175"/>
    </source>
</evidence>
<keyword evidence="4 9" id="KW-0863">Zinc-finger</keyword>
<dbReference type="Pfam" id="PF13639">
    <property type="entry name" value="zf-RING_2"/>
    <property type="match status" value="1"/>
</dbReference>
<evidence type="ECO:0000256" key="6">
    <source>
        <dbReference type="ARBA" id="ARBA00022989"/>
    </source>
</evidence>
<evidence type="ECO:0000256" key="10">
    <source>
        <dbReference type="SAM" id="Phobius"/>
    </source>
</evidence>
<dbReference type="PROSITE" id="PS50089">
    <property type="entry name" value="ZF_RING_2"/>
    <property type="match status" value="1"/>
</dbReference>
<accession>A0AAE1MA72</accession>
<proteinExistence type="inferred from homology"/>
<sequence>MPPLNPPVHHHEQNQPKSRPKLLSILFKAIVMIVLTSFFFIFLSVAALVLLHLCFIADIIHRVRSRPTIQLGASSNEIAPLDVKKLPEFRVTSGTEPGPETECVVCLDGFRSGHWCRKLAGCGHLFHRKCVDAWLVKVAACPTCRTPVRLNAGRDVVGSALEANREVGTVLSGFFSL</sequence>
<evidence type="ECO:0000256" key="2">
    <source>
        <dbReference type="ARBA" id="ARBA00022692"/>
    </source>
</evidence>
<keyword evidence="3" id="KW-0479">Metal-binding</keyword>
<evidence type="ECO:0000256" key="5">
    <source>
        <dbReference type="ARBA" id="ARBA00022833"/>
    </source>
</evidence>
<reference evidence="12" key="1">
    <citation type="submission" date="2023-10" db="EMBL/GenBank/DDBJ databases">
        <title>Chromosome-level genome of the transformable northern wattle, Acacia crassicarpa.</title>
        <authorList>
            <person name="Massaro I."/>
            <person name="Sinha N.R."/>
            <person name="Poethig S."/>
            <person name="Leichty A.R."/>
        </authorList>
    </citation>
    <scope>NUCLEOTIDE SEQUENCE</scope>
    <source>
        <strain evidence="12">Acra3RX</strain>
        <tissue evidence="12">Leaf</tissue>
    </source>
</reference>
<evidence type="ECO:0000256" key="1">
    <source>
        <dbReference type="ARBA" id="ARBA00004370"/>
    </source>
</evidence>
<dbReference type="AlphaFoldDB" id="A0AAE1MA72"/>
<name>A0AAE1MA72_9FABA</name>
<dbReference type="GO" id="GO:0008270">
    <property type="term" value="F:zinc ion binding"/>
    <property type="evidence" value="ECO:0007669"/>
    <property type="project" value="UniProtKB-KW"/>
</dbReference>
<evidence type="ECO:0000313" key="12">
    <source>
        <dbReference type="EMBL" id="KAK4257619.1"/>
    </source>
</evidence>
<dbReference type="Proteomes" id="UP001293593">
    <property type="component" value="Unassembled WGS sequence"/>
</dbReference>
<dbReference type="Gene3D" id="3.30.40.10">
    <property type="entry name" value="Zinc/RING finger domain, C3HC4 (zinc finger)"/>
    <property type="match status" value="1"/>
</dbReference>
<feature type="transmembrane region" description="Helical" evidence="10">
    <location>
        <begin position="25"/>
        <end position="56"/>
    </location>
</feature>
<evidence type="ECO:0000313" key="13">
    <source>
        <dbReference type="Proteomes" id="UP001293593"/>
    </source>
</evidence>
<dbReference type="SMART" id="SM00184">
    <property type="entry name" value="RING"/>
    <property type="match status" value="1"/>
</dbReference>
<dbReference type="SUPFAM" id="SSF57850">
    <property type="entry name" value="RING/U-box"/>
    <property type="match status" value="1"/>
</dbReference>
<organism evidence="12 13">
    <name type="scientific">Acacia crassicarpa</name>
    <name type="common">northern wattle</name>
    <dbReference type="NCBI Taxonomy" id="499986"/>
    <lineage>
        <taxon>Eukaryota</taxon>
        <taxon>Viridiplantae</taxon>
        <taxon>Streptophyta</taxon>
        <taxon>Embryophyta</taxon>
        <taxon>Tracheophyta</taxon>
        <taxon>Spermatophyta</taxon>
        <taxon>Magnoliopsida</taxon>
        <taxon>eudicotyledons</taxon>
        <taxon>Gunneridae</taxon>
        <taxon>Pentapetalae</taxon>
        <taxon>rosids</taxon>
        <taxon>fabids</taxon>
        <taxon>Fabales</taxon>
        <taxon>Fabaceae</taxon>
        <taxon>Caesalpinioideae</taxon>
        <taxon>mimosoid clade</taxon>
        <taxon>Acacieae</taxon>
        <taxon>Acacia</taxon>
    </lineage>
</organism>
<dbReference type="GO" id="GO:0016020">
    <property type="term" value="C:membrane"/>
    <property type="evidence" value="ECO:0007669"/>
    <property type="project" value="UniProtKB-SubCell"/>
</dbReference>
<keyword evidence="7 10" id="KW-0472">Membrane</keyword>
<keyword evidence="6 10" id="KW-1133">Transmembrane helix</keyword>
<dbReference type="EMBL" id="JAWXYG010000012">
    <property type="protein sequence ID" value="KAK4257619.1"/>
    <property type="molecule type" value="Genomic_DNA"/>
</dbReference>